<dbReference type="Gene3D" id="3.80.10.10">
    <property type="entry name" value="Ribonuclease Inhibitor"/>
    <property type="match status" value="1"/>
</dbReference>
<proteinExistence type="predicted"/>
<dbReference type="Proteomes" id="UP000623467">
    <property type="component" value="Unassembled WGS sequence"/>
</dbReference>
<name>A0A8H6YV78_9AGAR</name>
<evidence type="ECO:0000313" key="1">
    <source>
        <dbReference type="EMBL" id="KAF7367725.1"/>
    </source>
</evidence>
<protein>
    <recommendedName>
        <fullName evidence="3">F-box domain-containing protein</fullName>
    </recommendedName>
</protein>
<comment type="caution">
    <text evidence="1">The sequence shown here is derived from an EMBL/GenBank/DDBJ whole genome shotgun (WGS) entry which is preliminary data.</text>
</comment>
<dbReference type="OrthoDB" id="3365698at2759"/>
<dbReference type="EMBL" id="JACAZH010000005">
    <property type="protein sequence ID" value="KAF7367725.1"/>
    <property type="molecule type" value="Genomic_DNA"/>
</dbReference>
<organism evidence="1 2">
    <name type="scientific">Mycena sanguinolenta</name>
    <dbReference type="NCBI Taxonomy" id="230812"/>
    <lineage>
        <taxon>Eukaryota</taxon>
        <taxon>Fungi</taxon>
        <taxon>Dikarya</taxon>
        <taxon>Basidiomycota</taxon>
        <taxon>Agaricomycotina</taxon>
        <taxon>Agaricomycetes</taxon>
        <taxon>Agaricomycetidae</taxon>
        <taxon>Agaricales</taxon>
        <taxon>Marasmiineae</taxon>
        <taxon>Mycenaceae</taxon>
        <taxon>Mycena</taxon>
    </lineage>
</organism>
<dbReference type="InterPro" id="IPR032675">
    <property type="entry name" value="LRR_dom_sf"/>
</dbReference>
<evidence type="ECO:0008006" key="3">
    <source>
        <dbReference type="Google" id="ProtNLM"/>
    </source>
</evidence>
<dbReference type="AlphaFoldDB" id="A0A8H6YV78"/>
<keyword evidence="2" id="KW-1185">Reference proteome</keyword>
<gene>
    <name evidence="1" type="ORF">MSAN_00836300</name>
</gene>
<accession>A0A8H6YV78</accession>
<sequence>MFQLFPHSVSPFADKLKTNYIPTLEEMKFLRDLLAPAIQRLAQIQAQIEELNLVIGHLNAERLSIETAIDPHKALMSHMRRIPVEILREIFLACLPTEHPAVVDNNEAPLLLGRICRRWRAVAHSTPLLWASIHIPPLQCDRIPKLRPVIEQWLERSAALPLEINVFEDSPHESTHESHSISMLHAVSQRLQHLVLQAPDLRVLLPILRLGSKSLPLLEGIHLYSGGRMPFTEDGDEMNLLRVPTLTDVALIGVVVTPLSLHLQWAQLTNLELRSSQEGALNGADALEMLRRCPNLMRCYFELNDRDSSISSNTSLITLPYLHTLILFGSFQLSRRIPHLAVPKLRLLKIGYGAQTSWFAKFPEISHDSDAAMIAALDTTCFTHAGLLDFLESFPRTSHLHLSSNGWIDTGMLPDDYFLLNLSLAYDSCPMLTHVRIAPAAFCDTNALAFIRARMVLTTPLRLFEAWFPRPMQEDIMHELQPFISAGKLEVHLEYRRFDAKVGLLSRME</sequence>
<evidence type="ECO:0000313" key="2">
    <source>
        <dbReference type="Proteomes" id="UP000623467"/>
    </source>
</evidence>
<reference evidence="1" key="1">
    <citation type="submission" date="2020-05" db="EMBL/GenBank/DDBJ databases">
        <title>Mycena genomes resolve the evolution of fungal bioluminescence.</title>
        <authorList>
            <person name="Tsai I.J."/>
        </authorList>
    </citation>
    <scope>NUCLEOTIDE SEQUENCE</scope>
    <source>
        <strain evidence="1">160909Yilan</strain>
    </source>
</reference>